<evidence type="ECO:0000256" key="2">
    <source>
        <dbReference type="ARBA" id="ARBA00022679"/>
    </source>
</evidence>
<keyword evidence="3 7" id="KW-0479">Metal-binding</keyword>
<dbReference type="PANTHER" id="PTHR42916:SF1">
    <property type="entry name" value="PROTEIN PHYLLO, CHLOROPLASTIC"/>
    <property type="match status" value="1"/>
</dbReference>
<evidence type="ECO:0000256" key="7">
    <source>
        <dbReference type="HAMAP-Rule" id="MF_01659"/>
    </source>
</evidence>
<dbReference type="GO" id="GO:0009234">
    <property type="term" value="P:menaquinone biosynthetic process"/>
    <property type="evidence" value="ECO:0007669"/>
    <property type="project" value="UniProtKB-UniRule"/>
</dbReference>
<proteinExistence type="inferred from homology"/>
<feature type="domain" description="Menaquinone biosynthesis protein MenD middle" evidence="10">
    <location>
        <begin position="200"/>
        <end position="411"/>
    </location>
</feature>
<dbReference type="GO" id="GO:0030145">
    <property type="term" value="F:manganese ion binding"/>
    <property type="evidence" value="ECO:0007669"/>
    <property type="project" value="UniProtKB-UniRule"/>
</dbReference>
<evidence type="ECO:0000256" key="5">
    <source>
        <dbReference type="ARBA" id="ARBA00023052"/>
    </source>
</evidence>
<evidence type="ECO:0000256" key="4">
    <source>
        <dbReference type="ARBA" id="ARBA00022842"/>
    </source>
</evidence>
<dbReference type="GO" id="GO:0000287">
    <property type="term" value="F:magnesium ion binding"/>
    <property type="evidence" value="ECO:0007669"/>
    <property type="project" value="UniProtKB-UniRule"/>
</dbReference>
<evidence type="ECO:0000259" key="8">
    <source>
        <dbReference type="Pfam" id="PF02775"/>
    </source>
</evidence>
<dbReference type="Proteomes" id="UP000218676">
    <property type="component" value="Chromosome 1"/>
</dbReference>
<dbReference type="Pfam" id="PF02775">
    <property type="entry name" value="TPP_enzyme_C"/>
    <property type="match status" value="1"/>
</dbReference>
<gene>
    <name evidence="7" type="primary">menD</name>
    <name evidence="12" type="ORF">IC627_04390</name>
    <name evidence="11" type="ORF">PDPUS_1_02393</name>
</gene>
<dbReference type="CDD" id="cd07037">
    <property type="entry name" value="TPP_PYR_MenD"/>
    <property type="match status" value="1"/>
</dbReference>
<dbReference type="PANTHER" id="PTHR42916">
    <property type="entry name" value="2-SUCCINYL-5-ENOLPYRUVYL-6-HYDROXY-3-CYCLOHEXENE-1-CARBOXYLATE SYNTHASE"/>
    <property type="match status" value="1"/>
</dbReference>
<comment type="pathway">
    <text evidence="7">Quinol/quinone metabolism; 1,4-dihydroxy-2-naphthoate biosynthesis; 1,4-dihydroxy-2-naphthoate from chorismate: step 2/7.</text>
</comment>
<keyword evidence="6 7" id="KW-0464">Manganese</keyword>
<comment type="pathway">
    <text evidence="7">Quinol/quinone metabolism; menaquinone biosynthesis.</text>
</comment>
<evidence type="ECO:0000259" key="9">
    <source>
        <dbReference type="Pfam" id="PF02776"/>
    </source>
</evidence>
<comment type="catalytic activity">
    <reaction evidence="7">
        <text>isochorismate + 2-oxoglutarate + H(+) = 5-enolpyruvoyl-6-hydroxy-2-succinyl-cyclohex-3-ene-1-carboxylate + CO2</text>
        <dbReference type="Rhea" id="RHEA:25593"/>
        <dbReference type="ChEBI" id="CHEBI:15378"/>
        <dbReference type="ChEBI" id="CHEBI:16526"/>
        <dbReference type="ChEBI" id="CHEBI:16810"/>
        <dbReference type="ChEBI" id="CHEBI:29780"/>
        <dbReference type="ChEBI" id="CHEBI:58818"/>
        <dbReference type="EC" id="2.2.1.9"/>
    </reaction>
</comment>
<sequence length="591" mass="63931">MAANGVTSTVLTNSNSYRASLNKLWASLMLEELTRLGVEHICIAPGSRSTPLTLAASNNPKLTIHTHFDERGLGFMALGIAKASQKPVAVVVTSGTAVANLLPAVAESGLTGEKLVMLTSDRPAELIQCGANQAIRQHGIFSSHATAFIDIPSPTLDISPSWLLAAIDDLMQQQAQRGGTVHFNCHYPEPLYGQDFDFTEYLSPVAHWQNHELAYCQHLSSIHADFVQSQTEWSQFISKKGVIVVGRVLPNELTSIKALATTLGWPILVDPQAGGSSEWAGFDVWMQNPAALDALSQAQVLLQFGGRIVSKRLLQWIGQQLWQAYWLLDPLAGRLEQWHLSAQRIQTDCGQWAQDAKQMVQSSPQADWALSLQTAASNTARLVASETTELSELALATHFHHWLPTGTELFLGNSLIVRLLDMVGTLPETATFANRGASGIDGLIATAAGVQKARQTPMVCLIGDTSLLYDLNSLALLTQAQQPMVVIVTNNNGGGIFDLLPVPDQQKDDFYRMPHGLSFAHAAAMFGLNYQSPSSIEELANAVRDGLSKITPQEAHQATSQTTVIEVVTPSGEAGDMLKALFAKVKNASLF</sequence>
<dbReference type="PIRSF" id="PIRSF004983">
    <property type="entry name" value="MenD"/>
    <property type="match status" value="1"/>
</dbReference>
<dbReference type="SUPFAM" id="SSF52518">
    <property type="entry name" value="Thiamin diphosphate-binding fold (THDP-binding)"/>
    <property type="match status" value="2"/>
</dbReference>
<dbReference type="InterPro" id="IPR032264">
    <property type="entry name" value="MenD_middle"/>
</dbReference>
<dbReference type="GO" id="GO:0030976">
    <property type="term" value="F:thiamine pyrophosphate binding"/>
    <property type="evidence" value="ECO:0007669"/>
    <property type="project" value="UniProtKB-UniRule"/>
</dbReference>
<dbReference type="EMBL" id="AP018045">
    <property type="protein sequence ID" value="BAX53767.1"/>
    <property type="molecule type" value="Genomic_DNA"/>
</dbReference>
<dbReference type="Pfam" id="PF02776">
    <property type="entry name" value="TPP_enzyme_N"/>
    <property type="match status" value="1"/>
</dbReference>
<comment type="cofactor">
    <cofactor evidence="7">
        <name>Mg(2+)</name>
        <dbReference type="ChEBI" id="CHEBI:18420"/>
    </cofactor>
    <cofactor evidence="7">
        <name>Mn(2+)</name>
        <dbReference type="ChEBI" id="CHEBI:29035"/>
    </cofactor>
</comment>
<accession>A0A1V1V4M1</accession>
<evidence type="ECO:0000256" key="1">
    <source>
        <dbReference type="ARBA" id="ARBA00022428"/>
    </source>
</evidence>
<reference evidence="11" key="1">
    <citation type="journal article" date="2017" name="Genome Announc.">
        <title>Whole-Genome Sequence of Photobacterium damselae subsp. piscicida Strain 91-197, Isolated from Hybrid Striped Bass (Morone sp.) in the United States.</title>
        <authorList>
            <person name="Teru Y."/>
            <person name="Hikima J."/>
            <person name="Kono T."/>
            <person name="Sakai M."/>
            <person name="Takano T."/>
            <person name="Hawke J.P."/>
            <person name="Takeyama H."/>
            <person name="Aoki T."/>
        </authorList>
    </citation>
    <scope>NUCLEOTIDE SEQUENCE</scope>
    <source>
        <strain evidence="11">91-197</strain>
    </source>
</reference>
<evidence type="ECO:0000256" key="6">
    <source>
        <dbReference type="ARBA" id="ARBA00023211"/>
    </source>
</evidence>
<reference evidence="13" key="2">
    <citation type="submission" date="2017-05" db="EMBL/GenBank/DDBJ databases">
        <title>Whole genome sequence of fish pathogenic bacteria, Photobacterium damselae subsp. piscicida, strain 91-197, isolated from hybrid striped bass (Morone sp.) in USA.</title>
        <authorList>
            <person name="Teru Y."/>
            <person name="Hikima J."/>
            <person name="Kono T."/>
            <person name="Sakai M."/>
            <person name="Takano T."/>
            <person name="Hawke J.P."/>
            <person name="Takeyama H."/>
            <person name="Aoki T."/>
        </authorList>
    </citation>
    <scope>NUCLEOTIDE SEQUENCE [LARGE SCALE GENOMIC DNA]</scope>
    <source>
        <strain evidence="13">91-197</strain>
    </source>
</reference>
<dbReference type="HAMAP" id="MF_01659">
    <property type="entry name" value="MenD"/>
    <property type="match status" value="1"/>
</dbReference>
<evidence type="ECO:0000313" key="14">
    <source>
        <dbReference type="Proteomes" id="UP000516656"/>
    </source>
</evidence>
<dbReference type="EC" id="2.2.1.9" evidence="7"/>
<dbReference type="RefSeq" id="WP_086957107.1">
    <property type="nucleotide sequence ID" value="NZ_AP018045.1"/>
</dbReference>
<keyword evidence="5 7" id="KW-0786">Thiamine pyrophosphate</keyword>
<name>A0A1V1V4M1_PHODP</name>
<dbReference type="InterPro" id="IPR012001">
    <property type="entry name" value="Thiamin_PyroP_enz_TPP-bd_dom"/>
</dbReference>
<evidence type="ECO:0000313" key="12">
    <source>
        <dbReference type="EMBL" id="QOD57235.1"/>
    </source>
</evidence>
<dbReference type="AlphaFoldDB" id="A0A1V1V4M1"/>
<dbReference type="InterPro" id="IPR029061">
    <property type="entry name" value="THDP-binding"/>
</dbReference>
<comment type="function">
    <text evidence="7">Catalyzes the thiamine diphosphate-dependent decarboxylation of 2-oxoglutarate and the subsequent addition of the resulting succinic semialdehyde-thiamine pyrophosphate anion to isochorismate to yield 2-succinyl-5-enolpyruvyl-6-hydroxy-3-cyclohexene-1-carboxylate (SEPHCHC).</text>
</comment>
<evidence type="ECO:0000256" key="3">
    <source>
        <dbReference type="ARBA" id="ARBA00022723"/>
    </source>
</evidence>
<dbReference type="InterPro" id="IPR004433">
    <property type="entry name" value="MenaQ_synth_MenD"/>
</dbReference>
<feature type="domain" description="Thiamine pyrophosphate enzyme N-terminal TPP-binding" evidence="9">
    <location>
        <begin position="27"/>
        <end position="135"/>
    </location>
</feature>
<dbReference type="GO" id="GO:0070204">
    <property type="term" value="F:2-succinyl-5-enolpyruvyl-6-hydroxy-3-cyclohexene-1-carboxylic-acid synthase activity"/>
    <property type="evidence" value="ECO:0007669"/>
    <property type="project" value="UniProtKB-UniRule"/>
</dbReference>
<dbReference type="Proteomes" id="UP000516656">
    <property type="component" value="Chromosome 1"/>
</dbReference>
<comment type="similarity">
    <text evidence="7">Belongs to the TPP enzyme family. MenD subfamily.</text>
</comment>
<organism evidence="12 14">
    <name type="scientific">Photobacterium damsela subsp. piscicida</name>
    <name type="common">Pasteurella piscicida</name>
    <dbReference type="NCBI Taxonomy" id="38294"/>
    <lineage>
        <taxon>Bacteria</taxon>
        <taxon>Pseudomonadati</taxon>
        <taxon>Pseudomonadota</taxon>
        <taxon>Gammaproteobacteria</taxon>
        <taxon>Vibrionales</taxon>
        <taxon>Vibrionaceae</taxon>
        <taxon>Photobacterium</taxon>
    </lineage>
</organism>
<dbReference type="UniPathway" id="UPA01057">
    <property type="reaction ID" value="UER00164"/>
</dbReference>
<reference evidence="12 14" key="3">
    <citation type="submission" date="2020-09" db="EMBL/GenBank/DDBJ databases">
        <title>Complete, closed and curated genome sequences of Photobacterium damselae subsp. piscicida isolates from Australia indicate localised evolution and additional plasmid-borne pathogenicity mechanisms.</title>
        <authorList>
            <person name="Baseggio L."/>
            <person name="Silayeva O."/>
            <person name="Buller N."/>
            <person name="Landos M."/>
            <person name="Engelstaedter J."/>
            <person name="Barnes A.C."/>
        </authorList>
    </citation>
    <scope>NUCLEOTIDE SEQUENCE [LARGE SCALE GENOMIC DNA]</scope>
    <source>
        <strain evidence="12 14">AS-16-0540-1</strain>
    </source>
</reference>
<dbReference type="Pfam" id="PF16582">
    <property type="entry name" value="TPP_enzyme_M_2"/>
    <property type="match status" value="1"/>
</dbReference>
<keyword evidence="2 7" id="KW-0808">Transferase</keyword>
<protein>
    <recommendedName>
        <fullName evidence="7">2-succinyl-5-enolpyruvyl-6-hydroxy-3-cyclohexene-1-carboxylate synthase</fullName>
        <shortName evidence="7">SEPHCHC synthase</shortName>
        <ecNumber evidence="7">2.2.1.9</ecNumber>
    </recommendedName>
    <alternativeName>
        <fullName evidence="7">Menaquinone biosynthesis protein MenD</fullName>
    </alternativeName>
</protein>
<dbReference type="Gene3D" id="3.40.50.970">
    <property type="match status" value="2"/>
</dbReference>
<comment type="cofactor">
    <cofactor evidence="7">
        <name>thiamine diphosphate</name>
        <dbReference type="ChEBI" id="CHEBI:58937"/>
    </cofactor>
    <text evidence="7">Binds 1 thiamine pyrophosphate per subunit.</text>
</comment>
<dbReference type="UniPathway" id="UPA00079"/>
<feature type="domain" description="Thiamine pyrophosphate enzyme TPP-binding" evidence="8">
    <location>
        <begin position="443"/>
        <end position="548"/>
    </location>
</feature>
<evidence type="ECO:0000313" key="13">
    <source>
        <dbReference type="Proteomes" id="UP000218676"/>
    </source>
</evidence>
<keyword evidence="4 7" id="KW-0460">Magnesium</keyword>
<keyword evidence="1 7" id="KW-0474">Menaquinone biosynthesis</keyword>
<dbReference type="CDD" id="cd02009">
    <property type="entry name" value="TPP_SHCHC_synthase"/>
    <property type="match status" value="1"/>
</dbReference>
<dbReference type="NCBIfam" id="TIGR00173">
    <property type="entry name" value="menD"/>
    <property type="match status" value="1"/>
</dbReference>
<dbReference type="EMBL" id="CP061854">
    <property type="protein sequence ID" value="QOD57235.1"/>
    <property type="molecule type" value="Genomic_DNA"/>
</dbReference>
<dbReference type="InterPro" id="IPR011766">
    <property type="entry name" value="TPP_enzyme_TPP-bd"/>
</dbReference>
<evidence type="ECO:0000313" key="11">
    <source>
        <dbReference type="EMBL" id="BAX53767.1"/>
    </source>
</evidence>
<comment type="subunit">
    <text evidence="7">Homodimer.</text>
</comment>
<evidence type="ECO:0000259" key="10">
    <source>
        <dbReference type="Pfam" id="PF16582"/>
    </source>
</evidence>
<dbReference type="Gene3D" id="3.40.50.1220">
    <property type="entry name" value="TPP-binding domain"/>
    <property type="match status" value="1"/>
</dbReference>